<dbReference type="RefSeq" id="WP_065076827.1">
    <property type="nucleotide sequence ID" value="NZ_LROS01000004.1"/>
</dbReference>
<evidence type="ECO:0000313" key="2">
    <source>
        <dbReference type="EMBL" id="OBR96524.1"/>
    </source>
</evidence>
<keyword evidence="3" id="KW-1185">Reference proteome</keyword>
<dbReference type="InterPro" id="IPR046740">
    <property type="entry name" value="DUF6790"/>
</dbReference>
<comment type="caution">
    <text evidence="2">The sequence shown here is derived from an EMBL/GenBank/DDBJ whole genome shotgun (WGS) entry which is preliminary data.</text>
</comment>
<evidence type="ECO:0008006" key="4">
    <source>
        <dbReference type="Google" id="ProtNLM"/>
    </source>
</evidence>
<dbReference type="AlphaFoldDB" id="A0A1A6B2G6"/>
<feature type="transmembrane region" description="Helical" evidence="1">
    <location>
        <begin position="36"/>
        <end position="58"/>
    </location>
</feature>
<dbReference type="Pfam" id="PF20589">
    <property type="entry name" value="DUF6790"/>
    <property type="match status" value="1"/>
</dbReference>
<dbReference type="Proteomes" id="UP000093954">
    <property type="component" value="Unassembled WGS sequence"/>
</dbReference>
<proteinExistence type="predicted"/>
<accession>A0A1A6B2G6</accession>
<evidence type="ECO:0000256" key="1">
    <source>
        <dbReference type="SAM" id="Phobius"/>
    </source>
</evidence>
<organism evidence="2 3">
    <name type="scientific">Clostridium ragsdalei P11</name>
    <dbReference type="NCBI Taxonomy" id="1353534"/>
    <lineage>
        <taxon>Bacteria</taxon>
        <taxon>Bacillati</taxon>
        <taxon>Bacillota</taxon>
        <taxon>Clostridia</taxon>
        <taxon>Eubacteriales</taxon>
        <taxon>Clostridiaceae</taxon>
        <taxon>Clostridium</taxon>
    </lineage>
</organism>
<feature type="transmembrane region" description="Helical" evidence="1">
    <location>
        <begin position="79"/>
        <end position="102"/>
    </location>
</feature>
<dbReference type="EMBL" id="LROS01000004">
    <property type="protein sequence ID" value="OBR96524.1"/>
    <property type="molecule type" value="Genomic_DNA"/>
</dbReference>
<name>A0A1A6B2G6_9CLOT</name>
<feature type="transmembrane region" description="Helical" evidence="1">
    <location>
        <begin position="108"/>
        <end position="124"/>
    </location>
</feature>
<gene>
    <name evidence="2" type="ORF">CLRAG_03940</name>
</gene>
<protein>
    <recommendedName>
        <fullName evidence="4">DoxX</fullName>
    </recommendedName>
</protein>
<sequence>MKRKFGFFKIVVILFFYVLPLISIIIDVFIFKNTMIVQVVLKWCIFFGVGLRLFTAGLKQSLNPAFTAKGIFNITDEKVFPIVRELGFANICFGLIGITSLLVSNFRYTAASLGILFYFLAFMQHMIRKNKNSTEVFVTITNLSIVLELLIPMFIILV</sequence>
<reference evidence="2 3" key="1">
    <citation type="journal article" date="2012" name="Front. Microbiol.">
        <title>Draft Genome Sequence of the Virulent Strain 01-B526 of the Fish Pathogen Aeromonas salmonicida.</title>
        <authorList>
            <person name="Charette S.J."/>
            <person name="Brochu F."/>
            <person name="Boyle B."/>
            <person name="Filion G."/>
            <person name="Tanaka K.H."/>
            <person name="Derome N."/>
        </authorList>
    </citation>
    <scope>NUCLEOTIDE SEQUENCE [LARGE SCALE GENOMIC DNA]</scope>
    <source>
        <strain evidence="2 3">P11</strain>
    </source>
</reference>
<feature type="transmembrane region" description="Helical" evidence="1">
    <location>
        <begin position="136"/>
        <end position="157"/>
    </location>
</feature>
<feature type="transmembrane region" description="Helical" evidence="1">
    <location>
        <begin position="7"/>
        <end position="30"/>
    </location>
</feature>
<dbReference type="PATRIC" id="fig|1353534.3.peg.407"/>
<evidence type="ECO:0000313" key="3">
    <source>
        <dbReference type="Proteomes" id="UP000093954"/>
    </source>
</evidence>
<keyword evidence="1" id="KW-0472">Membrane</keyword>
<keyword evidence="1" id="KW-0812">Transmembrane</keyword>
<keyword evidence="1" id="KW-1133">Transmembrane helix</keyword>